<sequence>MTDDSYSSRVSKSNADESIPCDATRSYATFDDLAKYATDGIGSSCTNFYVLSVLGIMLNNSYTRYNDANNG</sequence>
<dbReference type="EMBL" id="CAWUHD010000008">
    <property type="protein sequence ID" value="CAK7211948.1"/>
    <property type="molecule type" value="Genomic_DNA"/>
</dbReference>
<accession>A0ABP0AXD2</accession>
<dbReference type="Proteomes" id="UP001642482">
    <property type="component" value="Unassembled WGS sequence"/>
</dbReference>
<protein>
    <submittedName>
        <fullName evidence="1">Uncharacterized protein</fullName>
    </submittedName>
</protein>
<evidence type="ECO:0000313" key="2">
    <source>
        <dbReference type="Proteomes" id="UP001642482"/>
    </source>
</evidence>
<keyword evidence="2" id="KW-1185">Reference proteome</keyword>
<name>A0ABP0AXD2_9PEZI</name>
<evidence type="ECO:0000313" key="1">
    <source>
        <dbReference type="EMBL" id="CAK7211948.1"/>
    </source>
</evidence>
<reference evidence="1 2" key="1">
    <citation type="submission" date="2024-01" db="EMBL/GenBank/DDBJ databases">
        <authorList>
            <person name="Allen C."/>
            <person name="Tagirdzhanova G."/>
        </authorList>
    </citation>
    <scope>NUCLEOTIDE SEQUENCE [LARGE SCALE GENOMIC DNA]</scope>
</reference>
<proteinExistence type="predicted"/>
<gene>
    <name evidence="1" type="ORF">SEUCBS140593_001338</name>
</gene>
<comment type="caution">
    <text evidence="1">The sequence shown here is derived from an EMBL/GenBank/DDBJ whole genome shotgun (WGS) entry which is preliminary data.</text>
</comment>
<organism evidence="1 2">
    <name type="scientific">Sporothrix eucalyptigena</name>
    <dbReference type="NCBI Taxonomy" id="1812306"/>
    <lineage>
        <taxon>Eukaryota</taxon>
        <taxon>Fungi</taxon>
        <taxon>Dikarya</taxon>
        <taxon>Ascomycota</taxon>
        <taxon>Pezizomycotina</taxon>
        <taxon>Sordariomycetes</taxon>
        <taxon>Sordariomycetidae</taxon>
        <taxon>Ophiostomatales</taxon>
        <taxon>Ophiostomataceae</taxon>
        <taxon>Sporothrix</taxon>
    </lineage>
</organism>